<dbReference type="SUPFAM" id="SSF50249">
    <property type="entry name" value="Nucleic acid-binding proteins"/>
    <property type="match status" value="1"/>
</dbReference>
<dbReference type="SUPFAM" id="SSF56091">
    <property type="entry name" value="DNA ligase/mRNA capping enzyme, catalytic domain"/>
    <property type="match status" value="1"/>
</dbReference>
<evidence type="ECO:0000259" key="1">
    <source>
        <dbReference type="Pfam" id="PF03919"/>
    </source>
</evidence>
<dbReference type="Pfam" id="PF03919">
    <property type="entry name" value="mRNA_cap_C"/>
    <property type="match status" value="1"/>
</dbReference>
<dbReference type="Gene3D" id="2.40.50.140">
    <property type="entry name" value="Nucleic acid-binding proteins"/>
    <property type="match status" value="1"/>
</dbReference>
<organism evidence="2">
    <name type="scientific">Iridovirus LCIVAC01</name>
    <dbReference type="NCBI Taxonomy" id="2506607"/>
    <lineage>
        <taxon>Viruses</taxon>
        <taxon>Varidnaviria</taxon>
        <taxon>Bamfordvirae</taxon>
        <taxon>Nucleocytoviricota</taxon>
        <taxon>Megaviricetes</taxon>
        <taxon>Pimascovirales</taxon>
        <taxon>Pimascovirales incertae sedis</taxon>
        <taxon>Iridoviridae</taxon>
    </lineage>
</organism>
<feature type="domain" description="mRNA capping enzyme C-terminal" evidence="1">
    <location>
        <begin position="391"/>
        <end position="482"/>
    </location>
</feature>
<gene>
    <name evidence="2" type="ORF">LCIVAC01_01350</name>
</gene>
<proteinExistence type="predicted"/>
<dbReference type="InterPro" id="IPR013846">
    <property type="entry name" value="mRNA_cap_enzyme_C"/>
</dbReference>
<reference evidence="2" key="1">
    <citation type="journal article" date="2019" name="MBio">
        <title>Virus Genomes from Deep Sea Sediments Expand the Ocean Megavirome and Support Independent Origins of Viral Gigantism.</title>
        <authorList>
            <person name="Backstrom D."/>
            <person name="Yutin N."/>
            <person name="Jorgensen S.L."/>
            <person name="Dharamshi J."/>
            <person name="Homa F."/>
            <person name="Zaremba-Niedwiedzka K."/>
            <person name="Spang A."/>
            <person name="Wolf Y.I."/>
            <person name="Koonin E.V."/>
            <person name="Ettema T.J."/>
        </authorList>
    </citation>
    <scope>NUCLEOTIDE SEQUENCE</scope>
</reference>
<protein>
    <submittedName>
        <fullName evidence="2">mRNA capping enzyme</fullName>
    </submittedName>
</protein>
<name>A0A481YS94_9VIRU</name>
<evidence type="ECO:0000313" key="2">
    <source>
        <dbReference type="EMBL" id="QBK85326.1"/>
    </source>
</evidence>
<sequence>MNQIGNLLNQYSEGDELEIRVGYYKKFRFTPSISKWVFNKLIRMYTNAPEYCMRRVGMEIYYLPDGVRQRIYDDGTVEAIRKERKDIVNLHKEGIRIALSSEKEARQVKELPEKILDRIRYTFIHQSGLFKLDISRDEQQATGRIEYQYEAEFIRKPSYNEVMGLLNFLKNQVATFRHEHFVIQQLNGYFSREIGRRRLDRNSPFVPFIKPISIKRYNIPFLHEYVVLNKMDGIGYILFFSKAGAYYINNTDISSYLKVSPPELTGSILLGEYMPKYKSFSAFDTLFFRNRDVRSENLLTRYSYLDSVSRVLKHPSFIVKKIFYKSNLEKNITEAFKYADKKFDKDDTDGVVFSPLNKPYYSKLHYKWKPIELSTIDFVPVRTSNNEYMLYVYGPGPDKPLLLFQGSKTFPFSGRTSLSRREIAEVTDKDRLDPSTVVEFQFKNGKFVPYRLRSDKITPNFIKVAESIWDDINNPIAKDELIELSKSVIDPTEDVSKVVEKVCDYLKVSRDPEIFSRLTQYIENPIVTDLYRSVSYLGNRKNMGNELVNILYKYFF</sequence>
<accession>A0A481YS94</accession>
<dbReference type="EMBL" id="MK500316">
    <property type="protein sequence ID" value="QBK85326.1"/>
    <property type="molecule type" value="Genomic_DNA"/>
</dbReference>
<dbReference type="InterPro" id="IPR012340">
    <property type="entry name" value="NA-bd_OB-fold"/>
</dbReference>
<dbReference type="Gene3D" id="3.30.470.30">
    <property type="entry name" value="DNA ligase/mRNA capping enzyme"/>
    <property type="match status" value="1"/>
</dbReference>